<keyword evidence="1" id="KW-0472">Membrane</keyword>
<protein>
    <recommendedName>
        <fullName evidence="4">Lipoprotein</fullName>
    </recommendedName>
</protein>
<dbReference type="Proteomes" id="UP000256345">
    <property type="component" value="Unassembled WGS sequence"/>
</dbReference>
<sequence>MRLQSQYPEFHVVALLAAVWLAGCAATDAGVRAGQTEQPEDVTSFFLVIRDARDGHAEHAWVKKAEFHGAGVADMAASTSESGACGRSRDCDQEHHECYQGCKKRKPPYPYKRNSPEHIDYCNKTCLSGYMECLKATGQHPVQFMGMNDAINWLKRHRKELLVGTVIVAAGVALVVVSSGAGVVVLAPLAAAI</sequence>
<proteinExistence type="predicted"/>
<evidence type="ECO:0000313" key="2">
    <source>
        <dbReference type="EMBL" id="REG37609.1"/>
    </source>
</evidence>
<feature type="transmembrane region" description="Helical" evidence="1">
    <location>
        <begin position="161"/>
        <end position="191"/>
    </location>
</feature>
<name>A0ABX9KBQ7_9BACT</name>
<keyword evidence="1" id="KW-1133">Transmembrane helix</keyword>
<dbReference type="EMBL" id="QUMU01000001">
    <property type="protein sequence ID" value="REG37609.1"/>
    <property type="molecule type" value="Genomic_DNA"/>
</dbReference>
<organism evidence="2 3">
    <name type="scientific">Archangium gephyra</name>
    <dbReference type="NCBI Taxonomy" id="48"/>
    <lineage>
        <taxon>Bacteria</taxon>
        <taxon>Pseudomonadati</taxon>
        <taxon>Myxococcota</taxon>
        <taxon>Myxococcia</taxon>
        <taxon>Myxococcales</taxon>
        <taxon>Cystobacterineae</taxon>
        <taxon>Archangiaceae</taxon>
        <taxon>Archangium</taxon>
    </lineage>
</organism>
<keyword evidence="1" id="KW-0812">Transmembrane</keyword>
<reference evidence="2 3" key="1">
    <citation type="submission" date="2018-08" db="EMBL/GenBank/DDBJ databases">
        <title>Genomic Encyclopedia of Archaeal and Bacterial Type Strains, Phase II (KMG-II): from individual species to whole genera.</title>
        <authorList>
            <person name="Goeker M."/>
        </authorList>
    </citation>
    <scope>NUCLEOTIDE SEQUENCE [LARGE SCALE GENOMIC DNA]</scope>
    <source>
        <strain evidence="2 3">DSM 2261</strain>
    </source>
</reference>
<evidence type="ECO:0008006" key="4">
    <source>
        <dbReference type="Google" id="ProtNLM"/>
    </source>
</evidence>
<dbReference type="PROSITE" id="PS51257">
    <property type="entry name" value="PROKAR_LIPOPROTEIN"/>
    <property type="match status" value="1"/>
</dbReference>
<gene>
    <name evidence="2" type="ORF">ATI61_101596</name>
</gene>
<comment type="caution">
    <text evidence="2">The sequence shown here is derived from an EMBL/GenBank/DDBJ whole genome shotgun (WGS) entry which is preliminary data.</text>
</comment>
<evidence type="ECO:0000313" key="3">
    <source>
        <dbReference type="Proteomes" id="UP000256345"/>
    </source>
</evidence>
<keyword evidence="3" id="KW-1185">Reference proteome</keyword>
<dbReference type="RefSeq" id="WP_147332711.1">
    <property type="nucleotide sequence ID" value="NZ_CP011509.1"/>
</dbReference>
<accession>A0ABX9KBQ7</accession>
<evidence type="ECO:0000256" key="1">
    <source>
        <dbReference type="SAM" id="Phobius"/>
    </source>
</evidence>